<name>A0A085V6N7_PSESX</name>
<evidence type="ECO:0000313" key="1">
    <source>
        <dbReference type="EMBL" id="KFE51100.1"/>
    </source>
</evidence>
<dbReference type="PATRIC" id="fig|317.174.peg.2850"/>
<evidence type="ECO:0000313" key="2">
    <source>
        <dbReference type="Proteomes" id="UP000028643"/>
    </source>
</evidence>
<organism evidence="1 2">
    <name type="scientific">Pseudomonas syringae</name>
    <dbReference type="NCBI Taxonomy" id="317"/>
    <lineage>
        <taxon>Bacteria</taxon>
        <taxon>Pseudomonadati</taxon>
        <taxon>Pseudomonadota</taxon>
        <taxon>Gammaproteobacteria</taxon>
        <taxon>Pseudomonadales</taxon>
        <taxon>Pseudomonadaceae</taxon>
        <taxon>Pseudomonas</taxon>
    </lineage>
</organism>
<dbReference type="Proteomes" id="UP000028643">
    <property type="component" value="Unassembled WGS sequence"/>
</dbReference>
<sequence length="228" mass="24457">MSNNTKLKILCQRLAAQEFDSIHAAEMALEQFEKLTTPAMVLGLLTDEAGYRQGASVEARAADEARAEVRRLKLDNIEMREALTEKLIDATTLSGAIINTDGLTLGAEGGICKIMADAFGQMLFEGDVVNYIEAYFSSSKYPEMGQIVVTVKKETGKTPHELRLAAEQEGERLLNAVKFAAEAFGKITSSDGSGHADLGLAVLRIAGLPVTDRPAAATSSESAPCKIY</sequence>
<gene>
    <name evidence="1" type="ORF">IV02_13900</name>
</gene>
<dbReference type="AlphaFoldDB" id="A0A085V6N7"/>
<dbReference type="RefSeq" id="WP_047575542.1">
    <property type="nucleotide sequence ID" value="NZ_JPQT01000106.1"/>
</dbReference>
<dbReference type="EMBL" id="JPQT01000106">
    <property type="protein sequence ID" value="KFE51100.1"/>
    <property type="molecule type" value="Genomic_DNA"/>
</dbReference>
<comment type="caution">
    <text evidence="1">The sequence shown here is derived from an EMBL/GenBank/DDBJ whole genome shotgun (WGS) entry which is preliminary data.</text>
</comment>
<reference evidence="1 2" key="1">
    <citation type="submission" date="2014-07" db="EMBL/GenBank/DDBJ databases">
        <title>Draft Genome Sequences of Environmental Pseudomonas syringae strains.</title>
        <authorList>
            <person name="Baltrus D.A."/>
            <person name="Berge O."/>
            <person name="Morris C."/>
        </authorList>
    </citation>
    <scope>NUCLEOTIDE SEQUENCE [LARGE SCALE GENOMIC DNA]</scope>
    <source>
        <strain evidence="1 2">CEB003</strain>
    </source>
</reference>
<proteinExistence type="predicted"/>
<protein>
    <submittedName>
        <fullName evidence="1">Uncharacterized protein</fullName>
    </submittedName>
</protein>
<accession>A0A085V6N7</accession>